<organism evidence="2 3">
    <name type="scientific">Candidatus Competibacter phosphatis</name>
    <dbReference type="NCBI Taxonomy" id="221280"/>
    <lineage>
        <taxon>Bacteria</taxon>
        <taxon>Pseudomonadati</taxon>
        <taxon>Pseudomonadota</taxon>
        <taxon>Gammaproteobacteria</taxon>
        <taxon>Candidatus Competibacteraceae</taxon>
        <taxon>Candidatus Competibacter</taxon>
    </lineage>
</organism>
<protein>
    <recommendedName>
        <fullName evidence="4">Transposase IS4-like domain-containing protein</fullName>
    </recommendedName>
</protein>
<dbReference type="EMBL" id="SPMZ01000008">
    <property type="protein sequence ID" value="NMQ18167.1"/>
    <property type="molecule type" value="Genomic_DNA"/>
</dbReference>
<evidence type="ECO:0000256" key="1">
    <source>
        <dbReference type="SAM" id="Phobius"/>
    </source>
</evidence>
<proteinExistence type="predicted"/>
<comment type="caution">
    <text evidence="2">The sequence shown here is derived from an EMBL/GenBank/DDBJ whole genome shotgun (WGS) entry which is preliminary data.</text>
</comment>
<keyword evidence="1" id="KW-0472">Membrane</keyword>
<evidence type="ECO:0008006" key="4">
    <source>
        <dbReference type="Google" id="ProtNLM"/>
    </source>
</evidence>
<keyword evidence="1" id="KW-0812">Transmembrane</keyword>
<dbReference type="RefSeq" id="WP_169247420.1">
    <property type="nucleotide sequence ID" value="NZ_SPMZ01000008.1"/>
</dbReference>
<keyword evidence="1" id="KW-1133">Transmembrane helix</keyword>
<keyword evidence="3" id="KW-1185">Reference proteome</keyword>
<accession>A0ABX1THK1</accession>
<sequence>MTAANANDGCHTEVLLAALVVSPPALTRPLEELDVRSLPTAQADGAYGNRPSRTRAQAAGFRLQAPSRGLRRPGLGRIRQAVERCHNFFAQFGRIGRRLDRSVKRFLGWIQLAACLIFLRSGFCPVVLRDCIKTNILII</sequence>
<reference evidence="2 3" key="1">
    <citation type="submission" date="2019-03" db="EMBL/GenBank/DDBJ databases">
        <title>Metabolic reconstructions from genomes of highly enriched 'Candidatus Accumulibacter' and 'Candidatus Competibacter' bioreactor populations.</title>
        <authorList>
            <person name="Annavajhala M.K."/>
            <person name="Welles L."/>
            <person name="Abbas B."/>
            <person name="Sorokin D."/>
            <person name="Park H."/>
            <person name="Van Loosdrecht M."/>
            <person name="Chandran K."/>
        </authorList>
    </citation>
    <scope>NUCLEOTIDE SEQUENCE [LARGE SCALE GENOMIC DNA]</scope>
    <source>
        <strain evidence="2 3">SBR_G</strain>
    </source>
</reference>
<dbReference type="Proteomes" id="UP000760480">
    <property type="component" value="Unassembled WGS sequence"/>
</dbReference>
<evidence type="ECO:0000313" key="2">
    <source>
        <dbReference type="EMBL" id="NMQ18167.1"/>
    </source>
</evidence>
<feature type="transmembrane region" description="Helical" evidence="1">
    <location>
        <begin position="106"/>
        <end position="128"/>
    </location>
</feature>
<name>A0ABX1THK1_9GAMM</name>
<gene>
    <name evidence="2" type="ORF">E4P82_02515</name>
</gene>
<evidence type="ECO:0000313" key="3">
    <source>
        <dbReference type="Proteomes" id="UP000760480"/>
    </source>
</evidence>